<dbReference type="EMBL" id="ANMO01000153">
    <property type="protein sequence ID" value="EMB15889.1"/>
    <property type="molecule type" value="Genomic_DNA"/>
</dbReference>
<dbReference type="InterPro" id="IPR003029">
    <property type="entry name" value="S1_domain"/>
</dbReference>
<dbReference type="InterPro" id="IPR012340">
    <property type="entry name" value="NA-bd_OB-fold"/>
</dbReference>
<evidence type="ECO:0000313" key="3">
    <source>
        <dbReference type="Proteomes" id="UP000011529"/>
    </source>
</evidence>
<dbReference type="SUPFAM" id="SSF50249">
    <property type="entry name" value="Nucleic acid-binding proteins"/>
    <property type="match status" value="1"/>
</dbReference>
<evidence type="ECO:0000259" key="1">
    <source>
        <dbReference type="PROSITE" id="PS50126"/>
    </source>
</evidence>
<protein>
    <recommendedName>
        <fullName evidence="1">S1 motif domain-containing protein</fullName>
    </recommendedName>
</protein>
<dbReference type="Proteomes" id="UP000011529">
    <property type="component" value="Unassembled WGS sequence"/>
</dbReference>
<dbReference type="GO" id="GO:0003676">
    <property type="term" value="F:nucleic acid binding"/>
    <property type="evidence" value="ECO:0007669"/>
    <property type="project" value="InterPro"/>
</dbReference>
<dbReference type="Gene3D" id="2.40.50.140">
    <property type="entry name" value="Nucleic acid-binding proteins"/>
    <property type="match status" value="1"/>
</dbReference>
<feature type="domain" description="S1 motif" evidence="1">
    <location>
        <begin position="33"/>
        <end position="105"/>
    </location>
</feature>
<reference evidence="2" key="1">
    <citation type="submission" date="2012-11" db="EMBL/GenBank/DDBJ databases">
        <title>Permanent draft genomes of Rhodopirellula europaea strain SH398 and 6C.</title>
        <authorList>
            <person name="Richter M."/>
            <person name="Richter-Heitmann T."/>
            <person name="Frank C."/>
            <person name="Harder J."/>
            <person name="Glockner F.O."/>
        </authorList>
    </citation>
    <scope>NUCLEOTIDE SEQUENCE</scope>
    <source>
        <strain evidence="2">6C</strain>
    </source>
</reference>
<dbReference type="RefSeq" id="WP_008658138.1">
    <property type="nucleotide sequence ID" value="NZ_ANMO01000153.1"/>
</dbReference>
<keyword evidence="3" id="KW-1185">Reference proteome</keyword>
<dbReference type="AlphaFoldDB" id="M2B0X3"/>
<accession>M2B0X3</accession>
<proteinExistence type="predicted"/>
<name>M2B0X3_9BACT</name>
<evidence type="ECO:0000313" key="2">
    <source>
        <dbReference type="EMBL" id="EMB15889.1"/>
    </source>
</evidence>
<gene>
    <name evidence="2" type="ORF">RE6C_03376</name>
</gene>
<dbReference type="PATRIC" id="fig|1263867.3.peg.3609"/>
<reference evidence="2" key="2">
    <citation type="journal article" date="2013" name="Mar. Genomics">
        <title>Expression of sulfatases in Rhodopirellula baltica and the diversity of sulfatases in the genus Rhodopirellula.</title>
        <authorList>
            <person name="Wegner C.E."/>
            <person name="Richter-Heitmann T."/>
            <person name="Klindworth A."/>
            <person name="Klockow C."/>
            <person name="Richter M."/>
            <person name="Achstetter T."/>
            <person name="Glockner F.O."/>
            <person name="Harder J."/>
        </authorList>
    </citation>
    <scope>NUCLEOTIDE SEQUENCE [LARGE SCALE GENOMIC DNA]</scope>
    <source>
        <strain evidence="2">6C</strain>
    </source>
</reference>
<sequence length="115" mass="13092">MSVNYQLAALFPRYESPEMEANWNALKRRLPIGVSVNGRVVHRESFGVFVDIGVGFPALILVVRLKNADMTPYTSMDMYPAVNAEVDGRIYVFDDDKHQVGVTQQPRESWMIGDW</sequence>
<organism evidence="2 3">
    <name type="scientific">Rhodopirellula europaea 6C</name>
    <dbReference type="NCBI Taxonomy" id="1263867"/>
    <lineage>
        <taxon>Bacteria</taxon>
        <taxon>Pseudomonadati</taxon>
        <taxon>Planctomycetota</taxon>
        <taxon>Planctomycetia</taxon>
        <taxon>Pirellulales</taxon>
        <taxon>Pirellulaceae</taxon>
        <taxon>Rhodopirellula</taxon>
    </lineage>
</organism>
<comment type="caution">
    <text evidence="2">The sequence shown here is derived from an EMBL/GenBank/DDBJ whole genome shotgun (WGS) entry which is preliminary data.</text>
</comment>
<dbReference type="PROSITE" id="PS50126">
    <property type="entry name" value="S1"/>
    <property type="match status" value="1"/>
</dbReference>